<sequence length="135" mass="15250">MTNFTGTWKLKTSENFEEYLHTLGVSHVTKKISTCSRPTVHISQDGDNFHIRVSSFRTAESNFTVGQEFEEDGPWQGLRLRSLVKWAGPGKLSCIQRPVSGEGQPIFWTREIVNGDLVLNLTFKNVSCSRVFAKT</sequence>
<dbReference type="GO" id="GO:0008289">
    <property type="term" value="F:lipid binding"/>
    <property type="evidence" value="ECO:0007669"/>
    <property type="project" value="InterPro"/>
</dbReference>
<dbReference type="HOGENOM" id="CLU_113772_0_2_1"/>
<comment type="similarity">
    <text evidence="1 2">Belongs to the calycin superfamily. Fatty-acid binding protein (FABP) family.</text>
</comment>
<evidence type="ECO:0000313" key="4">
    <source>
        <dbReference type="Ensembl" id="ENSPMAP00000009258.1"/>
    </source>
</evidence>
<evidence type="ECO:0000256" key="1">
    <source>
        <dbReference type="ARBA" id="ARBA00008390"/>
    </source>
</evidence>
<dbReference type="FunFam" id="2.40.128.20:FF:000001">
    <property type="entry name" value="Fatty acid-binding protein, adipocyte"/>
    <property type="match status" value="1"/>
</dbReference>
<reference evidence="4" key="1">
    <citation type="submission" date="2025-08" db="UniProtKB">
        <authorList>
            <consortium name="Ensembl"/>
        </authorList>
    </citation>
    <scope>IDENTIFICATION</scope>
</reference>
<dbReference type="SUPFAM" id="SSF50814">
    <property type="entry name" value="Lipocalins"/>
    <property type="match status" value="1"/>
</dbReference>
<dbReference type="PRINTS" id="PR00178">
    <property type="entry name" value="FATTYACIDBP"/>
</dbReference>
<dbReference type="PANTHER" id="PTHR11955">
    <property type="entry name" value="FATTY ACID BINDING PROTEIN"/>
    <property type="match status" value="1"/>
</dbReference>
<name>S4RVL8_PETMA</name>
<keyword evidence="2" id="KW-0813">Transport</keyword>
<dbReference type="Gene3D" id="2.40.128.20">
    <property type="match status" value="1"/>
</dbReference>
<dbReference type="AlphaFoldDB" id="S4RVL8"/>
<dbReference type="InterPro" id="IPR012674">
    <property type="entry name" value="Calycin"/>
</dbReference>
<organism evidence="4">
    <name type="scientific">Petromyzon marinus</name>
    <name type="common">Sea lamprey</name>
    <dbReference type="NCBI Taxonomy" id="7757"/>
    <lineage>
        <taxon>Eukaryota</taxon>
        <taxon>Metazoa</taxon>
        <taxon>Chordata</taxon>
        <taxon>Craniata</taxon>
        <taxon>Vertebrata</taxon>
        <taxon>Cyclostomata</taxon>
        <taxon>Hyperoartia</taxon>
        <taxon>Petromyzontiformes</taxon>
        <taxon>Petromyzontidae</taxon>
        <taxon>Petromyzon</taxon>
    </lineage>
</organism>
<dbReference type="PROSITE" id="PS00214">
    <property type="entry name" value="FABP"/>
    <property type="match status" value="1"/>
</dbReference>
<dbReference type="STRING" id="7757.ENSPMAP00000009258"/>
<feature type="domain" description="Cytosolic fatty-acid binding proteins" evidence="3">
    <location>
        <begin position="6"/>
        <end position="23"/>
    </location>
</feature>
<protein>
    <submittedName>
        <fullName evidence="4">Cellular retinoic acid binding protein 2, b</fullName>
    </submittedName>
</protein>
<dbReference type="OMA" id="QSGDHFY"/>
<dbReference type="InterPro" id="IPR031259">
    <property type="entry name" value="ILBP"/>
</dbReference>
<dbReference type="GeneTree" id="ENSGT00940000157619"/>
<dbReference type="InterPro" id="IPR000566">
    <property type="entry name" value="Lipocln_cytosolic_FA-bd_dom"/>
</dbReference>
<dbReference type="Pfam" id="PF00061">
    <property type="entry name" value="Lipocalin"/>
    <property type="match status" value="1"/>
</dbReference>
<dbReference type="InterPro" id="IPR000463">
    <property type="entry name" value="Fatty_acid-bd"/>
</dbReference>
<proteinExistence type="inferred from homology"/>
<reference evidence="4" key="2">
    <citation type="submission" date="2025-09" db="UniProtKB">
        <authorList>
            <consortium name="Ensembl"/>
        </authorList>
    </citation>
    <scope>IDENTIFICATION</scope>
</reference>
<dbReference type="Ensembl" id="ENSPMAT00000009298.1">
    <property type="protein sequence ID" value="ENSPMAP00000009258.1"/>
    <property type="gene ID" value="ENSPMAG00000008414.1"/>
</dbReference>
<accession>S4RVL8</accession>
<evidence type="ECO:0000256" key="2">
    <source>
        <dbReference type="RuleBase" id="RU003696"/>
    </source>
</evidence>
<evidence type="ECO:0000259" key="3">
    <source>
        <dbReference type="PROSITE" id="PS00214"/>
    </source>
</evidence>